<organism evidence="2 3">
    <name type="scientific">Ceratodon purpureus</name>
    <name type="common">Fire moss</name>
    <name type="synonym">Dicranum purpureum</name>
    <dbReference type="NCBI Taxonomy" id="3225"/>
    <lineage>
        <taxon>Eukaryota</taxon>
        <taxon>Viridiplantae</taxon>
        <taxon>Streptophyta</taxon>
        <taxon>Embryophyta</taxon>
        <taxon>Bryophyta</taxon>
        <taxon>Bryophytina</taxon>
        <taxon>Bryopsida</taxon>
        <taxon>Dicranidae</taxon>
        <taxon>Pseudoditrichales</taxon>
        <taxon>Ditrichaceae</taxon>
        <taxon>Ceratodon</taxon>
    </lineage>
</organism>
<keyword evidence="3" id="KW-1185">Reference proteome</keyword>
<proteinExistence type="predicted"/>
<accession>A0A8T0IHM9</accession>
<dbReference type="AlphaFoldDB" id="A0A8T0IHM9"/>
<evidence type="ECO:0000256" key="1">
    <source>
        <dbReference type="SAM" id="MobiDB-lite"/>
    </source>
</evidence>
<gene>
    <name evidence="2" type="ORF">KC19_3G051300</name>
</gene>
<dbReference type="EMBL" id="CM026423">
    <property type="protein sequence ID" value="KAG0582317.1"/>
    <property type="molecule type" value="Genomic_DNA"/>
</dbReference>
<sequence length="128" mass="13885">MVPLAGVHAASPRLPPPSVLPATPQMPSPTDDSPPLPPCLLPSRPPRRKTHVDWTSVDDRGRGTDDRGRGTDDRGRGTDDGGRGADDGGRWWTRKGNDGHSRRDFVSCNVNLLIYSSFSIFENLSLGN</sequence>
<feature type="compositionally biased region" description="Pro residues" evidence="1">
    <location>
        <begin position="13"/>
        <end position="44"/>
    </location>
</feature>
<comment type="caution">
    <text evidence="2">The sequence shown here is derived from an EMBL/GenBank/DDBJ whole genome shotgun (WGS) entry which is preliminary data.</text>
</comment>
<evidence type="ECO:0000313" key="3">
    <source>
        <dbReference type="Proteomes" id="UP000822688"/>
    </source>
</evidence>
<reference evidence="2" key="1">
    <citation type="submission" date="2020-06" db="EMBL/GenBank/DDBJ databases">
        <title>WGS assembly of Ceratodon purpureus strain R40.</title>
        <authorList>
            <person name="Carey S.B."/>
            <person name="Jenkins J."/>
            <person name="Shu S."/>
            <person name="Lovell J.T."/>
            <person name="Sreedasyam A."/>
            <person name="Maumus F."/>
            <person name="Tiley G.P."/>
            <person name="Fernandez-Pozo N."/>
            <person name="Barry K."/>
            <person name="Chen C."/>
            <person name="Wang M."/>
            <person name="Lipzen A."/>
            <person name="Daum C."/>
            <person name="Saski C.A."/>
            <person name="Payton A.C."/>
            <person name="Mcbreen J.C."/>
            <person name="Conrad R.E."/>
            <person name="Kollar L.M."/>
            <person name="Olsson S."/>
            <person name="Huttunen S."/>
            <person name="Landis J.B."/>
            <person name="Wickett N.J."/>
            <person name="Johnson M.G."/>
            <person name="Rensing S.A."/>
            <person name="Grimwood J."/>
            <person name="Schmutz J."/>
            <person name="Mcdaniel S.F."/>
        </authorList>
    </citation>
    <scope>NUCLEOTIDE SEQUENCE</scope>
    <source>
        <strain evidence="2">R40</strain>
    </source>
</reference>
<name>A0A8T0IHM9_CERPU</name>
<protein>
    <submittedName>
        <fullName evidence="2">Uncharacterized protein</fullName>
    </submittedName>
</protein>
<feature type="region of interest" description="Disordered" evidence="1">
    <location>
        <begin position="1"/>
        <end position="103"/>
    </location>
</feature>
<dbReference type="Proteomes" id="UP000822688">
    <property type="component" value="Chromosome 3"/>
</dbReference>
<feature type="compositionally biased region" description="Basic and acidic residues" evidence="1">
    <location>
        <begin position="57"/>
        <end position="103"/>
    </location>
</feature>
<evidence type="ECO:0000313" key="2">
    <source>
        <dbReference type="EMBL" id="KAG0582317.1"/>
    </source>
</evidence>